<protein>
    <submittedName>
        <fullName evidence="1">Uncharacterized protein</fullName>
    </submittedName>
</protein>
<sequence>MAKYVIKLNVNQYENIYREIKLLLSSFLTELYRYNKMIKNWNYYLKPIHIVVKKRSNGEIVKYIYYGRYWYRLARKPSGIKWIYIGREKPVRNLPDPPSNPVEGLVVKIAGDEVVVLTGSREIYELINSVLISS</sequence>
<organism evidence="1">
    <name type="scientific">Staphylothermus marinus</name>
    <dbReference type="NCBI Taxonomy" id="2280"/>
    <lineage>
        <taxon>Archaea</taxon>
        <taxon>Thermoproteota</taxon>
        <taxon>Thermoprotei</taxon>
        <taxon>Desulfurococcales</taxon>
        <taxon>Desulfurococcaceae</taxon>
        <taxon>Staphylothermus</taxon>
    </lineage>
</organism>
<dbReference type="AlphaFoldDB" id="A0A7C4D7F0"/>
<comment type="caution">
    <text evidence="1">The sequence shown here is derived from an EMBL/GenBank/DDBJ whole genome shotgun (WGS) entry which is preliminary data.</text>
</comment>
<dbReference type="EMBL" id="DTBJ01000037">
    <property type="protein sequence ID" value="HGM58900.1"/>
    <property type="molecule type" value="Genomic_DNA"/>
</dbReference>
<evidence type="ECO:0000313" key="1">
    <source>
        <dbReference type="EMBL" id="HGM58900.1"/>
    </source>
</evidence>
<reference evidence="1" key="1">
    <citation type="journal article" date="2020" name="mSystems">
        <title>Genome- and Community-Level Interaction Insights into Carbon Utilization and Element Cycling Functions of Hydrothermarchaeota in Hydrothermal Sediment.</title>
        <authorList>
            <person name="Zhou Z."/>
            <person name="Liu Y."/>
            <person name="Xu W."/>
            <person name="Pan J."/>
            <person name="Luo Z.H."/>
            <person name="Li M."/>
        </authorList>
    </citation>
    <scope>NUCLEOTIDE SEQUENCE [LARGE SCALE GENOMIC DNA]</scope>
    <source>
        <strain evidence="1">SpSt-642</strain>
    </source>
</reference>
<gene>
    <name evidence="1" type="ORF">ENU14_04875</name>
</gene>
<proteinExistence type="predicted"/>
<name>A0A7C4D7F0_STAMA</name>
<accession>A0A7C4D7F0</accession>